<protein>
    <recommendedName>
        <fullName evidence="7">Major facilitator superfamily (MFS) profile domain-containing protein</fullName>
    </recommendedName>
</protein>
<feature type="transmembrane region" description="Helical" evidence="6">
    <location>
        <begin position="51"/>
        <end position="68"/>
    </location>
</feature>
<keyword evidence="9" id="KW-1185">Reference proteome</keyword>
<accession>A0A8H3TY14</accession>
<feature type="transmembrane region" description="Helical" evidence="6">
    <location>
        <begin position="146"/>
        <end position="170"/>
    </location>
</feature>
<reference evidence="8" key="1">
    <citation type="submission" date="2020-07" db="EMBL/GenBank/DDBJ databases">
        <title>Draft Genome Sequence of a Deep-Sea Yeast, Naganishia (Cryptococcus) liquefaciens strain N6.</title>
        <authorList>
            <person name="Han Y.W."/>
            <person name="Kajitani R."/>
            <person name="Morimoto H."/>
            <person name="Parhat M."/>
            <person name="Tsubouchi H."/>
            <person name="Bakenova O."/>
            <person name="Ogata M."/>
            <person name="Argunhan B."/>
            <person name="Aoki R."/>
            <person name="Kajiwara S."/>
            <person name="Itoh T."/>
            <person name="Iwasaki H."/>
        </authorList>
    </citation>
    <scope>NUCLEOTIDE SEQUENCE</scope>
    <source>
        <strain evidence="8">N6</strain>
    </source>
</reference>
<feature type="transmembrane region" description="Helical" evidence="6">
    <location>
        <begin position="386"/>
        <end position="405"/>
    </location>
</feature>
<evidence type="ECO:0000256" key="4">
    <source>
        <dbReference type="ARBA" id="ARBA00022989"/>
    </source>
</evidence>
<evidence type="ECO:0000256" key="2">
    <source>
        <dbReference type="ARBA" id="ARBA00022448"/>
    </source>
</evidence>
<feature type="transmembrane region" description="Helical" evidence="6">
    <location>
        <begin position="357"/>
        <end position="374"/>
    </location>
</feature>
<dbReference type="GO" id="GO:0022857">
    <property type="term" value="F:transmembrane transporter activity"/>
    <property type="evidence" value="ECO:0007669"/>
    <property type="project" value="InterPro"/>
</dbReference>
<dbReference type="FunFam" id="1.20.1250.20:FF:000034">
    <property type="entry name" value="MFS general substrate transporter"/>
    <property type="match status" value="1"/>
</dbReference>
<evidence type="ECO:0000256" key="5">
    <source>
        <dbReference type="ARBA" id="ARBA00023136"/>
    </source>
</evidence>
<dbReference type="SUPFAM" id="SSF103473">
    <property type="entry name" value="MFS general substrate transporter"/>
    <property type="match status" value="1"/>
</dbReference>
<comment type="subcellular location">
    <subcellularLocation>
        <location evidence="1">Membrane</location>
        <topology evidence="1">Multi-pass membrane protein</topology>
    </subcellularLocation>
</comment>
<sequence>MGAPPSFIDDNEKGVATHVEVSTPRGFDDAQPFAFDEEQERILTKRVLKKLDIRALPMLAVLFLFSFLDRTNIGNAKVLGLQKDLNLTNSKYSNCLCIFFAFYIASEVPSNLIIKKVSPRIWLSVLTVAWGIIGMCMGFVKNYTGLMIVRAFLGVAEGGLLPGIVFYLSLLYKRSEVGLRLGLIYSSASLSGAFGGLLARGLNEMGGRGGLEGWRWIIIIEGILTALVGVLAYFVLPETVDRAAFLSPEERHLATQRILRDRPVEIDSSGRLVAVNEHFKWKDIIAPLISPMTWLSASAYFAILTALYSFSLFVPTIITGLGYTAIRSQLFSVPPYAVAAALTVIAAYVSDRRKIRGPVMLCFLPLSIAGYAIIRSVHNNHVKYGALFLMAGGLYPSVPPVLVWLSGNNPNHWRRATAIGLQLAIANCGGFPATFIYSTGSPNYVHGHTVCMALLAGAWVAVAAKCFYLMWRNKQKAAGGLSHLKGSGDETDPDFKFII</sequence>
<dbReference type="InterPro" id="IPR036259">
    <property type="entry name" value="MFS_trans_sf"/>
</dbReference>
<dbReference type="GO" id="GO:0016020">
    <property type="term" value="C:membrane"/>
    <property type="evidence" value="ECO:0007669"/>
    <property type="project" value="UniProtKB-SubCell"/>
</dbReference>
<feature type="transmembrane region" description="Helical" evidence="6">
    <location>
        <begin position="91"/>
        <end position="114"/>
    </location>
</feature>
<dbReference type="Proteomes" id="UP000620104">
    <property type="component" value="Unassembled WGS sequence"/>
</dbReference>
<proteinExistence type="predicted"/>
<keyword evidence="5 6" id="KW-0472">Membrane</keyword>
<evidence type="ECO:0000259" key="7">
    <source>
        <dbReference type="PROSITE" id="PS50850"/>
    </source>
</evidence>
<evidence type="ECO:0000313" key="8">
    <source>
        <dbReference type="EMBL" id="GHJ89300.1"/>
    </source>
</evidence>
<keyword evidence="4 6" id="KW-1133">Transmembrane helix</keyword>
<evidence type="ECO:0000313" key="9">
    <source>
        <dbReference type="Proteomes" id="UP000620104"/>
    </source>
</evidence>
<feature type="transmembrane region" description="Helical" evidence="6">
    <location>
        <begin position="182"/>
        <end position="202"/>
    </location>
</feature>
<dbReference type="PANTHER" id="PTHR43791">
    <property type="entry name" value="PERMEASE-RELATED"/>
    <property type="match status" value="1"/>
</dbReference>
<dbReference type="AlphaFoldDB" id="A0A8H3TY14"/>
<dbReference type="Pfam" id="PF07690">
    <property type="entry name" value="MFS_1"/>
    <property type="match status" value="1"/>
</dbReference>
<feature type="transmembrane region" description="Helical" evidence="6">
    <location>
        <begin position="444"/>
        <end position="468"/>
    </location>
</feature>
<evidence type="ECO:0000256" key="3">
    <source>
        <dbReference type="ARBA" id="ARBA00022692"/>
    </source>
</evidence>
<evidence type="ECO:0000256" key="1">
    <source>
        <dbReference type="ARBA" id="ARBA00004141"/>
    </source>
</evidence>
<dbReference type="PROSITE" id="PS50850">
    <property type="entry name" value="MFS"/>
    <property type="match status" value="1"/>
</dbReference>
<feature type="domain" description="Major facilitator superfamily (MFS) profile" evidence="7">
    <location>
        <begin position="55"/>
        <end position="475"/>
    </location>
</feature>
<dbReference type="FunFam" id="1.20.1250.20:FF:000013">
    <property type="entry name" value="MFS general substrate transporter"/>
    <property type="match status" value="1"/>
</dbReference>
<dbReference type="EMBL" id="BLZA01000040">
    <property type="protein sequence ID" value="GHJ89300.1"/>
    <property type="molecule type" value="Genomic_DNA"/>
</dbReference>
<dbReference type="InterPro" id="IPR020846">
    <property type="entry name" value="MFS_dom"/>
</dbReference>
<evidence type="ECO:0000256" key="6">
    <source>
        <dbReference type="SAM" id="Phobius"/>
    </source>
</evidence>
<feature type="transmembrane region" description="Helical" evidence="6">
    <location>
        <begin position="299"/>
        <end position="321"/>
    </location>
</feature>
<feature type="transmembrane region" description="Helical" evidence="6">
    <location>
        <begin position="121"/>
        <end position="140"/>
    </location>
</feature>
<keyword evidence="3 6" id="KW-0812">Transmembrane</keyword>
<name>A0A8H3TY14_9TREE</name>
<dbReference type="InterPro" id="IPR011701">
    <property type="entry name" value="MFS"/>
</dbReference>
<gene>
    <name evidence="8" type="ORF">NliqN6_5702</name>
</gene>
<dbReference type="Gene3D" id="1.20.1250.20">
    <property type="entry name" value="MFS general substrate transporter like domains"/>
    <property type="match status" value="2"/>
</dbReference>
<dbReference type="OrthoDB" id="9971669at2759"/>
<feature type="transmembrane region" description="Helical" evidence="6">
    <location>
        <begin position="333"/>
        <end position="350"/>
    </location>
</feature>
<dbReference type="PANTHER" id="PTHR43791:SF67">
    <property type="entry name" value="TRANSPORTER, PUTATIVE (AFU_ORTHOLOGUE AFUA_3G04010)-RELATED"/>
    <property type="match status" value="1"/>
</dbReference>
<keyword evidence="2" id="KW-0813">Transport</keyword>
<organism evidence="8 9">
    <name type="scientific">Naganishia liquefaciens</name>
    <dbReference type="NCBI Taxonomy" id="104408"/>
    <lineage>
        <taxon>Eukaryota</taxon>
        <taxon>Fungi</taxon>
        <taxon>Dikarya</taxon>
        <taxon>Basidiomycota</taxon>
        <taxon>Agaricomycotina</taxon>
        <taxon>Tremellomycetes</taxon>
        <taxon>Filobasidiales</taxon>
        <taxon>Filobasidiaceae</taxon>
        <taxon>Naganishia</taxon>
    </lineage>
</organism>
<feature type="transmembrane region" description="Helical" evidence="6">
    <location>
        <begin position="417"/>
        <end position="438"/>
    </location>
</feature>
<comment type="caution">
    <text evidence="8">The sequence shown here is derived from an EMBL/GenBank/DDBJ whole genome shotgun (WGS) entry which is preliminary data.</text>
</comment>
<feature type="transmembrane region" description="Helical" evidence="6">
    <location>
        <begin position="214"/>
        <end position="236"/>
    </location>
</feature>